<evidence type="ECO:0000259" key="2">
    <source>
        <dbReference type="Pfam" id="PF12937"/>
    </source>
</evidence>
<evidence type="ECO:0000256" key="1">
    <source>
        <dbReference type="SAM" id="MobiDB-lite"/>
    </source>
</evidence>
<feature type="region of interest" description="Disordered" evidence="1">
    <location>
        <begin position="1"/>
        <end position="22"/>
    </location>
</feature>
<proteinExistence type="predicted"/>
<evidence type="ECO:0000313" key="4">
    <source>
        <dbReference type="Proteomes" id="UP000292702"/>
    </source>
</evidence>
<comment type="caution">
    <text evidence="3">The sequence shown here is derived from an EMBL/GenBank/DDBJ whole genome shotgun (WGS) entry which is preliminary data.</text>
</comment>
<name>A0A4V2MXW1_9APHY</name>
<protein>
    <recommendedName>
        <fullName evidence="2">F-box domain-containing protein</fullName>
    </recommendedName>
</protein>
<dbReference type="OrthoDB" id="3264373at2759"/>
<dbReference type="SUPFAM" id="SSF52047">
    <property type="entry name" value="RNI-like"/>
    <property type="match status" value="1"/>
</dbReference>
<keyword evidence="4" id="KW-1185">Reference proteome</keyword>
<dbReference type="Gene3D" id="1.20.1280.50">
    <property type="match status" value="1"/>
</dbReference>
<accession>A0A4V2MXW1</accession>
<dbReference type="AlphaFoldDB" id="A0A4V2MXW1"/>
<dbReference type="Pfam" id="PF12937">
    <property type="entry name" value="F-box-like"/>
    <property type="match status" value="1"/>
</dbReference>
<feature type="domain" description="F-box" evidence="2">
    <location>
        <begin position="54"/>
        <end position="114"/>
    </location>
</feature>
<dbReference type="Proteomes" id="UP000292702">
    <property type="component" value="Unassembled WGS sequence"/>
</dbReference>
<organism evidence="3 4">
    <name type="scientific">Steccherinum ochraceum</name>
    <dbReference type="NCBI Taxonomy" id="92696"/>
    <lineage>
        <taxon>Eukaryota</taxon>
        <taxon>Fungi</taxon>
        <taxon>Dikarya</taxon>
        <taxon>Basidiomycota</taxon>
        <taxon>Agaricomycotina</taxon>
        <taxon>Agaricomycetes</taxon>
        <taxon>Polyporales</taxon>
        <taxon>Steccherinaceae</taxon>
        <taxon>Steccherinum</taxon>
    </lineage>
</organism>
<reference evidence="3 4" key="1">
    <citation type="submission" date="2018-11" db="EMBL/GenBank/DDBJ databases">
        <title>Genome assembly of Steccherinum ochraceum LE-BIN_3174, the white-rot fungus of the Steccherinaceae family (The Residual Polyporoid clade, Polyporales, Basidiomycota).</title>
        <authorList>
            <person name="Fedorova T.V."/>
            <person name="Glazunova O.A."/>
            <person name="Landesman E.O."/>
            <person name="Moiseenko K.V."/>
            <person name="Psurtseva N.V."/>
            <person name="Savinova O.S."/>
            <person name="Shakhova N.V."/>
            <person name="Tyazhelova T.V."/>
            <person name="Vasina D.V."/>
        </authorList>
    </citation>
    <scope>NUCLEOTIDE SEQUENCE [LARGE SCALE GENOMIC DNA]</scope>
    <source>
        <strain evidence="3 4">LE-BIN_3174</strain>
    </source>
</reference>
<sequence>MSDTESLTSGTDKNSSDAPPTTLDQFCEALQDEIDEHLRAVASLRRRLNTVAPISCLPPEILSQIFSIHLKNMDGHFSAMVYPEAAQYRWLAVTHVCHLWRQVALSTPLLWSNILVVPSNPMLMEQFLDRSKKAPLNVKVDVISDKWYPTLQRIAREGGRIEHLSWNGDGSSQQVQALQRCFPVELPLLRSLALHGNPDDESGRYDRPVPLPLYTWSVLSLETLIISRFHIDWASMILPKTLTHLSVSQTDNRPGQPSNVTDLARAIGSLVALAVLNVRDATHLSPSPTAFLPSPPSTFYLPSIKTFDITGPPMSCLYLFDHLILPPTCKIMLVFPDDFLAVNMRQMARSVSPKLAHGLDRKAEELPVSSITISSSNIQFSRSSKSSASPDEKGHLFIVLPDVLFDDGTVFREFFPHLPIHSTSSLMLLHAPYVPHDLEGTLQMLSNVRDLSVIHEGPDSRALHHVLGARPGPVADGARTQPTFLLPRLEHLALFRTFFRREPSERRNKHFVLQLSKSLKQRKNSGHEIKTLAVQSCINVNETDIRQLEEHVVVNWDGKVRIEQEADMDELTESESDTE</sequence>
<dbReference type="STRING" id="92696.A0A4V2MXW1"/>
<evidence type="ECO:0000313" key="3">
    <source>
        <dbReference type="EMBL" id="TCD71667.1"/>
    </source>
</evidence>
<dbReference type="EMBL" id="RWJN01000003">
    <property type="protein sequence ID" value="TCD71667.1"/>
    <property type="molecule type" value="Genomic_DNA"/>
</dbReference>
<dbReference type="InterPro" id="IPR001810">
    <property type="entry name" value="F-box_dom"/>
</dbReference>
<gene>
    <name evidence="3" type="ORF">EIP91_005433</name>
</gene>